<organism evidence="2 3">
    <name type="scientific">Geotalea uraniireducens</name>
    <dbReference type="NCBI Taxonomy" id="351604"/>
    <lineage>
        <taxon>Bacteria</taxon>
        <taxon>Pseudomonadati</taxon>
        <taxon>Thermodesulfobacteriota</taxon>
        <taxon>Desulfuromonadia</taxon>
        <taxon>Geobacterales</taxon>
        <taxon>Geobacteraceae</taxon>
        <taxon>Geotalea</taxon>
    </lineage>
</organism>
<accession>A0ABM8EQU8</accession>
<keyword evidence="3" id="KW-1185">Reference proteome</keyword>
<evidence type="ECO:0000256" key="1">
    <source>
        <dbReference type="SAM" id="SignalP"/>
    </source>
</evidence>
<evidence type="ECO:0000313" key="3">
    <source>
        <dbReference type="Proteomes" id="UP001317705"/>
    </source>
</evidence>
<gene>
    <name evidence="2" type="ORF">GURASL_35500</name>
</gene>
<proteinExistence type="predicted"/>
<dbReference type="PROSITE" id="PS51257">
    <property type="entry name" value="PROKAR_LIPOPROTEIN"/>
    <property type="match status" value="1"/>
</dbReference>
<name>A0ABM8EQU8_9BACT</name>
<evidence type="ECO:0008006" key="4">
    <source>
        <dbReference type="Google" id="ProtNLM"/>
    </source>
</evidence>
<dbReference type="Gene3D" id="3.30.160.670">
    <property type="match status" value="1"/>
</dbReference>
<feature type="chain" id="PRO_5047317195" description="DUF4136 domain-containing protein" evidence="1">
    <location>
        <begin position="27"/>
        <end position="213"/>
    </location>
</feature>
<reference evidence="2 3" key="1">
    <citation type="submission" date="2022-12" db="EMBL/GenBank/DDBJ databases">
        <title>Polyphasic characterization of Geotalea uranireducens NIT-SL11 newly isolated from a complex of sewage sludge and microbially reduced graphene oxide.</title>
        <authorList>
            <person name="Xie L."/>
            <person name="Yoshida N."/>
            <person name="Meng L."/>
        </authorList>
    </citation>
    <scope>NUCLEOTIDE SEQUENCE [LARGE SCALE GENOMIC DNA]</scope>
    <source>
        <strain evidence="2 3">NIT-SL11</strain>
    </source>
</reference>
<feature type="signal peptide" evidence="1">
    <location>
        <begin position="1"/>
        <end position="26"/>
    </location>
</feature>
<dbReference type="Proteomes" id="UP001317705">
    <property type="component" value="Chromosome"/>
</dbReference>
<dbReference type="RefSeq" id="WP_282000721.1">
    <property type="nucleotide sequence ID" value="NZ_AP027151.1"/>
</dbReference>
<protein>
    <recommendedName>
        <fullName evidence="4">DUF4136 domain-containing protein</fullName>
    </recommendedName>
</protein>
<dbReference type="EMBL" id="AP027151">
    <property type="protein sequence ID" value="BDV44627.1"/>
    <property type="molecule type" value="Genomic_DNA"/>
</dbReference>
<sequence length="213" mass="23048">MRTPIMKMVSLAILMLLLVSCSTVSVVDTWRAPDLGGRKFHKLLVVNVTRNGTIRQVNEDVLAAELAAHGVAAVPSHTVLVSAYGPDRKALAGAVAASGADGVLTIQLVNRERRTDVEPGYTSGYPGGYPGYWPPADYYSWDLYNYYGSGIFYEPPVVRTYEVATIQVSLFDAASSRLLWAVTTETAEPGRTLAIGKELAKIVISRLMKAGLI</sequence>
<keyword evidence="1" id="KW-0732">Signal</keyword>
<evidence type="ECO:0000313" key="2">
    <source>
        <dbReference type="EMBL" id="BDV44627.1"/>
    </source>
</evidence>